<evidence type="ECO:0000313" key="8">
    <source>
        <dbReference type="Proteomes" id="UP000741863"/>
    </source>
</evidence>
<dbReference type="InterPro" id="IPR002543">
    <property type="entry name" value="FtsK_dom"/>
</dbReference>
<name>A0ABS2PHK5_9BACL</name>
<proteinExistence type="predicted"/>
<gene>
    <name evidence="7" type="ORF">JOD17_003537</name>
</gene>
<dbReference type="Gene3D" id="3.40.50.300">
    <property type="entry name" value="P-loop containing nucleotide triphosphate hydrolases"/>
    <property type="match status" value="1"/>
</dbReference>
<evidence type="ECO:0000256" key="4">
    <source>
        <dbReference type="SAM" id="MobiDB-lite"/>
    </source>
</evidence>
<evidence type="ECO:0000313" key="7">
    <source>
        <dbReference type="EMBL" id="MBM7634431.1"/>
    </source>
</evidence>
<evidence type="ECO:0000256" key="2">
    <source>
        <dbReference type="ARBA" id="ARBA00022840"/>
    </source>
</evidence>
<evidence type="ECO:0000256" key="3">
    <source>
        <dbReference type="PROSITE-ProRule" id="PRU00289"/>
    </source>
</evidence>
<dbReference type="GO" id="GO:0005524">
    <property type="term" value="F:ATP binding"/>
    <property type="evidence" value="ECO:0007669"/>
    <property type="project" value="UniProtKB-KW"/>
</dbReference>
<evidence type="ECO:0000256" key="5">
    <source>
        <dbReference type="SAM" id="Phobius"/>
    </source>
</evidence>
<dbReference type="Proteomes" id="UP000741863">
    <property type="component" value="Unassembled WGS sequence"/>
</dbReference>
<dbReference type="EMBL" id="JAFBEC010000012">
    <property type="protein sequence ID" value="MBM7634431.1"/>
    <property type="molecule type" value="Genomic_DNA"/>
</dbReference>
<feature type="transmembrane region" description="Helical" evidence="5">
    <location>
        <begin position="21"/>
        <end position="43"/>
    </location>
</feature>
<keyword evidence="8" id="KW-1185">Reference proteome</keyword>
<dbReference type="PANTHER" id="PTHR22683:SF47">
    <property type="entry name" value="FTSK DOMAIN-CONTAINING PROTEIN YDCQ"/>
    <property type="match status" value="1"/>
</dbReference>
<dbReference type="InterPro" id="IPR027417">
    <property type="entry name" value="P-loop_NTPase"/>
</dbReference>
<keyword evidence="5" id="KW-0812">Transmembrane</keyword>
<dbReference type="PANTHER" id="PTHR22683">
    <property type="entry name" value="SPORULATION PROTEIN RELATED"/>
    <property type="match status" value="1"/>
</dbReference>
<keyword evidence="5" id="KW-1133">Transmembrane helix</keyword>
<evidence type="ECO:0000259" key="6">
    <source>
        <dbReference type="PROSITE" id="PS50901"/>
    </source>
</evidence>
<evidence type="ECO:0000256" key="1">
    <source>
        <dbReference type="ARBA" id="ARBA00022741"/>
    </source>
</evidence>
<dbReference type="CDD" id="cd01127">
    <property type="entry name" value="TrwB_TraG_TraD_VirD4"/>
    <property type="match status" value="1"/>
</dbReference>
<organism evidence="7 8">
    <name type="scientific">Geomicrobium sediminis</name>
    <dbReference type="NCBI Taxonomy" id="1347788"/>
    <lineage>
        <taxon>Bacteria</taxon>
        <taxon>Bacillati</taxon>
        <taxon>Bacillota</taxon>
        <taxon>Bacilli</taxon>
        <taxon>Bacillales</taxon>
        <taxon>Geomicrobium</taxon>
    </lineage>
</organism>
<dbReference type="SUPFAM" id="SSF52540">
    <property type="entry name" value="P-loop containing nucleoside triphosphate hydrolases"/>
    <property type="match status" value="1"/>
</dbReference>
<dbReference type="InterPro" id="IPR050206">
    <property type="entry name" value="FtsK/SpoIIIE/SftA"/>
</dbReference>
<dbReference type="Pfam" id="PF01580">
    <property type="entry name" value="FtsK_SpoIIIE"/>
    <property type="match status" value="1"/>
</dbReference>
<sequence>MEFIKRRLWKYRGHRIKPSMQYAILQAGLAIFIPVFLATLAFYHREGLVNLNEWFQWETLRSVSEWNWALLGKGLGIALVTGLVAVATAYFCFYERFKRIWHKQKIARMFISNRFIEKENVTTESVWNPNDKKVTKTKVTYFPRSYYQVKKGYIFVRISMDMSRFQKRFLELGEELENGLYCDLVEREIEENFVCFKFLYDVQKNRIPIDEVKAENGSMKLMKHVEWKFDSLPHMLIAGGTGGGKTYFILTMIDALLKSGADLRVLDPKNSDLADLETVMPEGTVFSKSTGIMMTLRKSVKEMLQRSEDMKKMPNYQTGGNYADVGLPPVFIVFDEYVAFMEMLKREDQMKALEYMKQLVMLGRQMGYFLILAAQRPDAKYLADGIRDQFSFRVALGKMSESGYGMMFGDTDKTFIFKNIKGRGYADTGNSLISEFYTPLVPRGYDFLQEIERTVSEVQGAQATAVASGSVATETGDMGGVSEANDDPTRTPPS</sequence>
<feature type="binding site" evidence="3">
    <location>
        <begin position="239"/>
        <end position="246"/>
    </location>
    <ligand>
        <name>ATP</name>
        <dbReference type="ChEBI" id="CHEBI:30616"/>
    </ligand>
</feature>
<reference evidence="7 8" key="1">
    <citation type="submission" date="2021-01" db="EMBL/GenBank/DDBJ databases">
        <title>Genomic Encyclopedia of Type Strains, Phase IV (KMG-IV): sequencing the most valuable type-strain genomes for metagenomic binning, comparative biology and taxonomic classification.</title>
        <authorList>
            <person name="Goeker M."/>
        </authorList>
    </citation>
    <scope>NUCLEOTIDE SEQUENCE [LARGE SCALE GENOMIC DNA]</scope>
    <source>
        <strain evidence="7 8">DSM 25540</strain>
    </source>
</reference>
<dbReference type="RefSeq" id="WP_239575679.1">
    <property type="nucleotide sequence ID" value="NZ_JAFBEC010000012.1"/>
</dbReference>
<comment type="caution">
    <text evidence="7">The sequence shown here is derived from an EMBL/GenBank/DDBJ whole genome shotgun (WGS) entry which is preliminary data.</text>
</comment>
<keyword evidence="5" id="KW-0472">Membrane</keyword>
<feature type="transmembrane region" description="Helical" evidence="5">
    <location>
        <begin position="70"/>
        <end position="93"/>
    </location>
</feature>
<dbReference type="PROSITE" id="PS50901">
    <property type="entry name" value="FTSK"/>
    <property type="match status" value="1"/>
</dbReference>
<feature type="region of interest" description="Disordered" evidence="4">
    <location>
        <begin position="466"/>
        <end position="494"/>
    </location>
</feature>
<keyword evidence="1 3" id="KW-0547">Nucleotide-binding</keyword>
<keyword evidence="2 3" id="KW-0067">ATP-binding</keyword>
<protein>
    <submittedName>
        <fullName evidence="7">Energy-coupling factor transporter ATP-binding protein EcfA2</fullName>
    </submittedName>
</protein>
<accession>A0ABS2PHK5</accession>
<feature type="domain" description="FtsK" evidence="6">
    <location>
        <begin position="222"/>
        <end position="405"/>
    </location>
</feature>